<dbReference type="PROSITE" id="PS50088">
    <property type="entry name" value="ANK_REPEAT"/>
    <property type="match status" value="2"/>
</dbReference>
<feature type="repeat" description="ANK" evidence="3">
    <location>
        <begin position="301"/>
        <end position="333"/>
    </location>
</feature>
<name>A0A1Y2AUU7_9FUNG</name>
<dbReference type="Proteomes" id="UP000193920">
    <property type="component" value="Unassembled WGS sequence"/>
</dbReference>
<accession>A0A1Y2AUU7</accession>
<gene>
    <name evidence="4" type="ORF">LY90DRAFT_706085</name>
</gene>
<reference evidence="4" key="1">
    <citation type="submission" date="2016-08" db="EMBL/GenBank/DDBJ databases">
        <title>A Parts List for Fungal Cellulosomes Revealed by Comparative Genomics.</title>
        <authorList>
            <consortium name="DOE Joint Genome Institute"/>
            <person name="Haitjema C.H."/>
            <person name="Gilmore S.P."/>
            <person name="Henske J.K."/>
            <person name="Solomon K.V."/>
            <person name="De Groot R."/>
            <person name="Kuo A."/>
            <person name="Mondo S.J."/>
            <person name="Salamov A.A."/>
            <person name="Labutti K."/>
            <person name="Zhao Z."/>
            <person name="Chiniquy J."/>
            <person name="Barry K."/>
            <person name="Brewer H.M."/>
            <person name="Purvine S.O."/>
            <person name="Wright A.T."/>
            <person name="Boxma B."/>
            <person name="Van Alen T."/>
            <person name="Hackstein J.H."/>
            <person name="Baker S.E."/>
            <person name="Grigoriev I.V."/>
            <person name="O'Malley M.A."/>
        </authorList>
    </citation>
    <scope>NUCLEOTIDE SEQUENCE [LARGE SCALE GENOMIC DNA]</scope>
    <source>
        <strain evidence="4">G1</strain>
    </source>
</reference>
<dbReference type="PANTHER" id="PTHR24198:SF165">
    <property type="entry name" value="ANKYRIN REPEAT-CONTAINING PROTEIN-RELATED"/>
    <property type="match status" value="1"/>
</dbReference>
<keyword evidence="2 3" id="KW-0040">ANK repeat</keyword>
<dbReference type="Pfam" id="PF12796">
    <property type="entry name" value="Ank_2"/>
    <property type="match status" value="1"/>
</dbReference>
<dbReference type="SUPFAM" id="SSF48403">
    <property type="entry name" value="Ankyrin repeat"/>
    <property type="match status" value="2"/>
</dbReference>
<evidence type="ECO:0000256" key="1">
    <source>
        <dbReference type="ARBA" id="ARBA00022737"/>
    </source>
</evidence>
<comment type="caution">
    <text evidence="4">The sequence shown here is derived from an EMBL/GenBank/DDBJ whole genome shotgun (WGS) entry which is preliminary data.</text>
</comment>
<dbReference type="PANTHER" id="PTHR24198">
    <property type="entry name" value="ANKYRIN REPEAT AND PROTEIN KINASE DOMAIN-CONTAINING PROTEIN"/>
    <property type="match status" value="1"/>
</dbReference>
<dbReference type="AlphaFoldDB" id="A0A1Y2AUU7"/>
<keyword evidence="5" id="KW-1185">Reference proteome</keyword>
<dbReference type="Pfam" id="PF00023">
    <property type="entry name" value="Ank"/>
    <property type="match status" value="1"/>
</dbReference>
<dbReference type="SMART" id="SM00248">
    <property type="entry name" value="ANK"/>
    <property type="match status" value="10"/>
</dbReference>
<dbReference type="EMBL" id="MCOG01000202">
    <property type="protein sequence ID" value="ORY26368.1"/>
    <property type="molecule type" value="Genomic_DNA"/>
</dbReference>
<dbReference type="InterPro" id="IPR002110">
    <property type="entry name" value="Ankyrin_rpt"/>
</dbReference>
<proteinExistence type="predicted"/>
<evidence type="ECO:0000313" key="5">
    <source>
        <dbReference type="Proteomes" id="UP000193920"/>
    </source>
</evidence>
<dbReference type="PROSITE" id="PS50297">
    <property type="entry name" value="ANK_REP_REGION"/>
    <property type="match status" value="2"/>
</dbReference>
<protein>
    <submittedName>
        <fullName evidence="4">Ankyrin</fullName>
    </submittedName>
</protein>
<organism evidence="4 5">
    <name type="scientific">Neocallimastix californiae</name>
    <dbReference type="NCBI Taxonomy" id="1754190"/>
    <lineage>
        <taxon>Eukaryota</taxon>
        <taxon>Fungi</taxon>
        <taxon>Fungi incertae sedis</taxon>
        <taxon>Chytridiomycota</taxon>
        <taxon>Chytridiomycota incertae sedis</taxon>
        <taxon>Neocallimastigomycetes</taxon>
        <taxon>Neocallimastigales</taxon>
        <taxon>Neocallimastigaceae</taxon>
        <taxon>Neocallimastix</taxon>
    </lineage>
</organism>
<evidence type="ECO:0000256" key="3">
    <source>
        <dbReference type="PROSITE-ProRule" id="PRU00023"/>
    </source>
</evidence>
<dbReference type="InterPro" id="IPR036770">
    <property type="entry name" value="Ankyrin_rpt-contain_sf"/>
</dbReference>
<dbReference type="OrthoDB" id="9995210at2759"/>
<dbReference type="Gene3D" id="1.25.40.20">
    <property type="entry name" value="Ankyrin repeat-containing domain"/>
    <property type="match status" value="2"/>
</dbReference>
<evidence type="ECO:0000313" key="4">
    <source>
        <dbReference type="EMBL" id="ORY26368.1"/>
    </source>
</evidence>
<dbReference type="STRING" id="1754190.A0A1Y2AUU7"/>
<feature type="repeat" description="ANK" evidence="3">
    <location>
        <begin position="334"/>
        <end position="366"/>
    </location>
</feature>
<keyword evidence="1" id="KW-0677">Repeat</keyword>
<evidence type="ECO:0000256" key="2">
    <source>
        <dbReference type="ARBA" id="ARBA00023043"/>
    </source>
</evidence>
<sequence>MKVSPYVQDKDGMSALMYAAQCGFNFVIKPFLKDSRCLNLEDKDGNNVLYYAVRNSEFIDDKSDNQFALDLINSAININHFNHNGETILTYCSKYDKYNSICWYLIKNLDIDVNIADNNGFTPAMYIAERGMFKVFSSLNKRNCNYGYMDSHGQSVLSILIDKLYSKNNLSAPYEHYVKCLSILVNRQSDFNIPVDKEGNTAVMISEMLDDNITIAYCAQTLEKLDLSVKNKYGENITSLAVKFDRIKILKLLRSNPTFDYYYRDSINQNTLLILSAINNFTLTKELVENDPSIINEVNSKNENALIVATKVNNIEQIKLLLQYGINVNQQDELGNTALYYAVEMEEAYLVHLLVNKHADIHIKNNEGRSPFDLANKLGNQKVLIALNHPSANIEKPESKKPSKYEESIRQYLTPYITNNYPDYKISLDEQTKKKHIFYGLKEIEFINSLVVPY</sequence>